<gene>
    <name evidence="1" type="ORF">IWT25_02305</name>
</gene>
<sequence length="68" mass="8278">MVIPMTPEQIKYRDYLIRAFNDHNQDMEATIKWVYDHFPSMRTGVRDAHKRLTIQQRNEVLREILMES</sequence>
<dbReference type="AlphaFoldDB" id="A0A1Z5IYV9"/>
<accession>A0A1Z5IYV9</accession>
<organism evidence="1 2">
    <name type="scientific">Secundilactobacillus pentosiphilus</name>
    <dbReference type="NCBI Taxonomy" id="1714682"/>
    <lineage>
        <taxon>Bacteria</taxon>
        <taxon>Bacillati</taxon>
        <taxon>Bacillota</taxon>
        <taxon>Bacilli</taxon>
        <taxon>Lactobacillales</taxon>
        <taxon>Lactobacillaceae</taxon>
        <taxon>Secundilactobacillus</taxon>
    </lineage>
</organism>
<evidence type="ECO:0000313" key="2">
    <source>
        <dbReference type="Proteomes" id="UP000198414"/>
    </source>
</evidence>
<name>A0A1Z5IYV9_9LACO</name>
<evidence type="ECO:0000313" key="1">
    <source>
        <dbReference type="EMBL" id="GAX06957.1"/>
    </source>
</evidence>
<comment type="caution">
    <text evidence="1">The sequence shown here is derived from an EMBL/GenBank/DDBJ whole genome shotgun (WGS) entry which is preliminary data.</text>
</comment>
<dbReference type="EMBL" id="BCMI01000031">
    <property type="protein sequence ID" value="GAX06957.1"/>
    <property type="molecule type" value="Genomic_DNA"/>
</dbReference>
<dbReference type="Proteomes" id="UP000198414">
    <property type="component" value="Unassembled WGS sequence"/>
</dbReference>
<proteinExistence type="predicted"/>
<reference evidence="1 2" key="1">
    <citation type="submission" date="2015-11" db="EMBL/GenBank/DDBJ databases">
        <title>Draft genome sequences of new species of the genus Lactobacillus isolated from orchardgrass silage.</title>
        <authorList>
            <person name="Tohno M."/>
            <person name="Tanizawa Y."/>
            <person name="Arita M."/>
        </authorList>
    </citation>
    <scope>NUCLEOTIDE SEQUENCE [LARGE SCALE GENOMIC DNA]</scope>
    <source>
        <strain evidence="1 2">IWT25</strain>
    </source>
</reference>
<protein>
    <submittedName>
        <fullName evidence="1">Uncharacterized protein</fullName>
    </submittedName>
</protein>